<sequence>MEKEVLEILKNIAGEDLSDQRDENFFENGLIDSMATVDLILALQEKFSINVPVSEFDRSQWDTPNKVIAQVKELMNH</sequence>
<feature type="modified residue" description="O-(pantetheine 4'-phosphoryl)serine" evidence="5">
    <location>
        <position position="33"/>
    </location>
</feature>
<gene>
    <name evidence="5" type="primary">dltC</name>
    <name evidence="7" type="ORF">OKIT_0756</name>
</gene>
<keyword evidence="1 5" id="KW-0596">Phosphopantetheine</keyword>
<organism evidence="7 8">
    <name type="scientific">Oenococcus kitaharae DSM 17330</name>
    <dbReference type="NCBI Taxonomy" id="1045004"/>
    <lineage>
        <taxon>Bacteria</taxon>
        <taxon>Bacillati</taxon>
        <taxon>Bacillota</taxon>
        <taxon>Bacilli</taxon>
        <taxon>Lactobacillales</taxon>
        <taxon>Lactobacillaceae</taxon>
        <taxon>Oenococcus</taxon>
    </lineage>
</organism>
<dbReference type="InterPro" id="IPR009081">
    <property type="entry name" value="PP-bd_ACP"/>
</dbReference>
<keyword evidence="7" id="KW-0436">Ligase</keyword>
<dbReference type="GO" id="GO:0016874">
    <property type="term" value="F:ligase activity"/>
    <property type="evidence" value="ECO:0007669"/>
    <property type="project" value="UniProtKB-KW"/>
</dbReference>
<evidence type="ECO:0000313" key="7">
    <source>
        <dbReference type="EMBL" id="EHN58865.1"/>
    </source>
</evidence>
<keyword evidence="2 5" id="KW-0963">Cytoplasm</keyword>
<dbReference type="EMBL" id="AFVZ01000001">
    <property type="protein sequence ID" value="EHN58865.1"/>
    <property type="molecule type" value="Genomic_DNA"/>
</dbReference>
<dbReference type="PROSITE" id="PS50075">
    <property type="entry name" value="CARRIER"/>
    <property type="match status" value="1"/>
</dbReference>
<comment type="pathway">
    <text evidence="5">Cell wall biogenesis; lipoteichoic acid biosynthesis.</text>
</comment>
<dbReference type="GO" id="GO:0036370">
    <property type="term" value="F:D-alanyl carrier activity"/>
    <property type="evidence" value="ECO:0007669"/>
    <property type="project" value="UniProtKB-UniRule"/>
</dbReference>
<dbReference type="SUPFAM" id="SSF47336">
    <property type="entry name" value="ACP-like"/>
    <property type="match status" value="1"/>
</dbReference>
<evidence type="ECO:0000256" key="1">
    <source>
        <dbReference type="ARBA" id="ARBA00022450"/>
    </source>
</evidence>
<dbReference type="GO" id="GO:0071555">
    <property type="term" value="P:cell wall organization"/>
    <property type="evidence" value="ECO:0007669"/>
    <property type="project" value="UniProtKB-KW"/>
</dbReference>
<dbReference type="GO" id="GO:0005737">
    <property type="term" value="C:cytoplasm"/>
    <property type="evidence" value="ECO:0007669"/>
    <property type="project" value="UniProtKB-SubCell"/>
</dbReference>
<dbReference type="Proteomes" id="UP000004959">
    <property type="component" value="Chromosome"/>
</dbReference>
<comment type="similarity">
    <text evidence="5">Belongs to the DltC family.</text>
</comment>
<dbReference type="HOGENOM" id="CLU_108696_19_0_9"/>
<evidence type="ECO:0000259" key="6">
    <source>
        <dbReference type="PROSITE" id="PS50075"/>
    </source>
</evidence>
<dbReference type="PATRIC" id="fig|1045004.4.peg.758"/>
<comment type="function">
    <text evidence="5">Carrier protein involved in the D-alanylation of lipoteichoic acid (LTA). The loading of thioester-linked D-alanine onto DltC is catalyzed by D-alanine--D-alanyl carrier protein ligase DltA. The DltC-carried D-alanyl group is further transferred to cell membrane phosphatidylglycerol (PG) by forming an ester bond, probably catalyzed by DltD. D-alanylation of LTA plays an important role in modulating the properties of the cell wall in Gram-positive bacteria, influencing the net charge of the cell wall.</text>
</comment>
<evidence type="ECO:0000313" key="8">
    <source>
        <dbReference type="Proteomes" id="UP000004959"/>
    </source>
</evidence>
<evidence type="ECO:0000256" key="3">
    <source>
        <dbReference type="ARBA" id="ARBA00022553"/>
    </source>
</evidence>
<dbReference type="InterPro" id="IPR036736">
    <property type="entry name" value="ACP-like_sf"/>
</dbReference>
<dbReference type="OrthoDB" id="6462171at2"/>
<evidence type="ECO:0000256" key="4">
    <source>
        <dbReference type="ARBA" id="ARBA00023316"/>
    </source>
</evidence>
<dbReference type="GO" id="GO:0070395">
    <property type="term" value="P:lipoteichoic acid biosynthetic process"/>
    <property type="evidence" value="ECO:0007669"/>
    <property type="project" value="UniProtKB-UniRule"/>
</dbReference>
<keyword evidence="3 5" id="KW-0597">Phosphoprotein</keyword>
<comment type="PTM">
    <text evidence="5">4'-phosphopantetheine is transferred from CoA to a specific serine of apo-DCP.</text>
</comment>
<dbReference type="RefSeq" id="WP_007745438.1">
    <property type="nucleotide sequence ID" value="NZ_CM001398.1"/>
</dbReference>
<comment type="caution">
    <text evidence="7">The sequence shown here is derived from an EMBL/GenBank/DDBJ whole genome shotgun (WGS) entry which is preliminary data.</text>
</comment>
<dbReference type="InterPro" id="IPR003230">
    <property type="entry name" value="DltC"/>
</dbReference>
<dbReference type="NCBIfam" id="NF003464">
    <property type="entry name" value="PRK05087.1"/>
    <property type="match status" value="1"/>
</dbReference>
<protein>
    <recommendedName>
        <fullName evidence="5">D-alanyl carrier protein</fullName>
        <shortName evidence="5">DCP</shortName>
    </recommendedName>
    <alternativeName>
        <fullName evidence="5">D-alanine--poly(phosphoribitol) ligase subunit 2</fullName>
    </alternativeName>
</protein>
<dbReference type="HAMAP" id="MF_00565">
    <property type="entry name" value="DltC"/>
    <property type="match status" value="1"/>
</dbReference>
<dbReference type="NCBIfam" id="TIGR01688">
    <property type="entry name" value="dltC"/>
    <property type="match status" value="1"/>
</dbReference>
<dbReference type="Gene3D" id="1.10.1200.10">
    <property type="entry name" value="ACP-like"/>
    <property type="match status" value="1"/>
</dbReference>
<dbReference type="UniPathway" id="UPA00556"/>
<dbReference type="STRING" id="336988.NT96_08560"/>
<dbReference type="AlphaFoldDB" id="G9WHY0"/>
<comment type="subcellular location">
    <subcellularLocation>
        <location evidence="5">Cytoplasm</location>
    </subcellularLocation>
</comment>
<name>G9WHY0_9LACO</name>
<dbReference type="eggNOG" id="COG0236">
    <property type="taxonomic scope" value="Bacteria"/>
</dbReference>
<evidence type="ECO:0000256" key="2">
    <source>
        <dbReference type="ARBA" id="ARBA00022490"/>
    </source>
</evidence>
<reference evidence="7 8" key="1">
    <citation type="journal article" date="2012" name="PLoS ONE">
        <title>Functional divergence in the genus oenococcus as predicted by genome sequencing of the newly-described species, Oenococcus kitaharae.</title>
        <authorList>
            <person name="Borneman A.R."/>
            <person name="McCarthy J.M."/>
            <person name="Chambers P.J."/>
            <person name="Bartowsky E.J."/>
        </authorList>
    </citation>
    <scope>NUCLEOTIDE SEQUENCE [LARGE SCALE GENOMIC DNA]</scope>
    <source>
        <strain evidence="8">DSM17330</strain>
    </source>
</reference>
<feature type="domain" description="Carrier" evidence="6">
    <location>
        <begin position="1"/>
        <end position="75"/>
    </location>
</feature>
<keyword evidence="4 5" id="KW-0961">Cell wall biogenesis/degradation</keyword>
<proteinExistence type="inferred from homology"/>
<dbReference type="Pfam" id="PF00550">
    <property type="entry name" value="PP-binding"/>
    <property type="match status" value="1"/>
</dbReference>
<evidence type="ECO:0000256" key="5">
    <source>
        <dbReference type="HAMAP-Rule" id="MF_00565"/>
    </source>
</evidence>
<keyword evidence="8" id="KW-1185">Reference proteome</keyword>
<accession>G9WHY0</accession>